<gene>
    <name evidence="2" type="ORF">g.5740</name>
</gene>
<feature type="transmembrane region" description="Helical" evidence="1">
    <location>
        <begin position="69"/>
        <end position="89"/>
    </location>
</feature>
<name>A0A1B6C1X3_9HEMI</name>
<protein>
    <submittedName>
        <fullName evidence="2">Uncharacterized protein</fullName>
    </submittedName>
</protein>
<dbReference type="AlphaFoldDB" id="A0A1B6C1X3"/>
<dbReference type="EMBL" id="GEDC01029934">
    <property type="protein sequence ID" value="JAS07364.1"/>
    <property type="molecule type" value="Transcribed_RNA"/>
</dbReference>
<accession>A0A1B6C1X3</accession>
<sequence length="171" mass="19230">RLKKPVQHRSEVDTMFTRTGVLVLCIVLTEAGILPDQRKLIIPAKPGEDDCVFSEDVCNQQKVWTMFSYLMMVVTALVFLAFGIFFFYITLKFCCLYRHTGINSQSVFNGMTVTSTVTTSRIPTTVPLSRTKPYPQQVILQPIPENTINPYMAGPPPPYSMTAPESSISRN</sequence>
<feature type="non-terminal residue" evidence="2">
    <location>
        <position position="1"/>
    </location>
</feature>
<evidence type="ECO:0000256" key="1">
    <source>
        <dbReference type="SAM" id="Phobius"/>
    </source>
</evidence>
<evidence type="ECO:0000313" key="2">
    <source>
        <dbReference type="EMBL" id="JAS07364.1"/>
    </source>
</evidence>
<proteinExistence type="predicted"/>
<reference evidence="2" key="1">
    <citation type="submission" date="2015-12" db="EMBL/GenBank/DDBJ databases">
        <title>De novo transcriptome assembly of four potential Pierce s Disease insect vectors from Arizona vineyards.</title>
        <authorList>
            <person name="Tassone E.E."/>
        </authorList>
    </citation>
    <scope>NUCLEOTIDE SEQUENCE</scope>
</reference>
<organism evidence="2">
    <name type="scientific">Clastoptera arizonana</name>
    <name type="common">Arizona spittle bug</name>
    <dbReference type="NCBI Taxonomy" id="38151"/>
    <lineage>
        <taxon>Eukaryota</taxon>
        <taxon>Metazoa</taxon>
        <taxon>Ecdysozoa</taxon>
        <taxon>Arthropoda</taxon>
        <taxon>Hexapoda</taxon>
        <taxon>Insecta</taxon>
        <taxon>Pterygota</taxon>
        <taxon>Neoptera</taxon>
        <taxon>Paraneoptera</taxon>
        <taxon>Hemiptera</taxon>
        <taxon>Auchenorrhyncha</taxon>
        <taxon>Cercopoidea</taxon>
        <taxon>Clastopteridae</taxon>
        <taxon>Clastoptera</taxon>
    </lineage>
</organism>
<keyword evidence="1" id="KW-0472">Membrane</keyword>
<keyword evidence="1" id="KW-0812">Transmembrane</keyword>
<keyword evidence="1" id="KW-1133">Transmembrane helix</keyword>